<reference evidence="5" key="1">
    <citation type="submission" date="2023-10" db="EMBL/GenBank/DDBJ databases">
        <authorList>
            <person name="Domelevo Entfellner J.-B."/>
        </authorList>
    </citation>
    <scope>NUCLEOTIDE SEQUENCE</scope>
</reference>
<dbReference type="InterPro" id="IPR000163">
    <property type="entry name" value="Prohibitin"/>
</dbReference>
<gene>
    <name evidence="5" type="ORF">AYBTSS11_LOCUS16772</name>
</gene>
<dbReference type="EMBL" id="OY731402">
    <property type="protein sequence ID" value="CAJ1956644.1"/>
    <property type="molecule type" value="Genomic_DNA"/>
</dbReference>
<keyword evidence="4" id="KW-0999">Mitochondrion inner membrane</keyword>
<dbReference type="PANTHER" id="PTHR23222">
    <property type="entry name" value="PROHIBITIN"/>
    <property type="match status" value="1"/>
</dbReference>
<keyword evidence="4" id="KW-0496">Mitochondrion</keyword>
<dbReference type="GO" id="GO:0005743">
    <property type="term" value="C:mitochondrial inner membrane"/>
    <property type="evidence" value="ECO:0007669"/>
    <property type="project" value="UniProtKB-SubCell"/>
</dbReference>
<dbReference type="PANTHER" id="PTHR23222:SF1">
    <property type="entry name" value="PROHIBITIN-2"/>
    <property type="match status" value="1"/>
</dbReference>
<evidence type="ECO:0000256" key="2">
    <source>
        <dbReference type="ARBA" id="ARBA00009658"/>
    </source>
</evidence>
<name>A0AA86SS92_9FABA</name>
<sequence length="200" mass="22637">MQAMEREPHLLEFSQYFPEIQMSIEMLAVAHLSNEFSSYSHELLSHSHLICCAVIKSPWMAIHILMGILVDYCGLNVYPEGTHFIILWFERPDINDVHAGPHLVDSTSRSHDLQMLNTFQTSALALGLKYWILMIKDLSHFHISLTTSEPDSLSLAFVLMADGICVDTLPIILCILSFLPLSWAILCAFSSSMNVRMLEV</sequence>
<keyword evidence="6" id="KW-1185">Reference proteome</keyword>
<dbReference type="Proteomes" id="UP001189624">
    <property type="component" value="Chromosome 5"/>
</dbReference>
<keyword evidence="4" id="KW-0812">Transmembrane</keyword>
<dbReference type="GO" id="GO:0007005">
    <property type="term" value="P:mitochondrion organization"/>
    <property type="evidence" value="ECO:0007669"/>
    <property type="project" value="TreeGrafter"/>
</dbReference>
<comment type="subcellular location">
    <subcellularLocation>
        <location evidence="1">Membrane</location>
    </subcellularLocation>
    <subcellularLocation>
        <location evidence="4">Mitochondrion inner membrane</location>
    </subcellularLocation>
</comment>
<evidence type="ECO:0000313" key="6">
    <source>
        <dbReference type="Proteomes" id="UP001189624"/>
    </source>
</evidence>
<proteinExistence type="inferred from homology"/>
<feature type="transmembrane region" description="Helical" evidence="4">
    <location>
        <begin position="169"/>
        <end position="189"/>
    </location>
</feature>
<organism evidence="5 6">
    <name type="scientific">Sphenostylis stenocarpa</name>
    <dbReference type="NCBI Taxonomy" id="92480"/>
    <lineage>
        <taxon>Eukaryota</taxon>
        <taxon>Viridiplantae</taxon>
        <taxon>Streptophyta</taxon>
        <taxon>Embryophyta</taxon>
        <taxon>Tracheophyta</taxon>
        <taxon>Spermatophyta</taxon>
        <taxon>Magnoliopsida</taxon>
        <taxon>eudicotyledons</taxon>
        <taxon>Gunneridae</taxon>
        <taxon>Pentapetalae</taxon>
        <taxon>rosids</taxon>
        <taxon>fabids</taxon>
        <taxon>Fabales</taxon>
        <taxon>Fabaceae</taxon>
        <taxon>Papilionoideae</taxon>
        <taxon>50 kb inversion clade</taxon>
        <taxon>NPAAA clade</taxon>
        <taxon>indigoferoid/millettioid clade</taxon>
        <taxon>Phaseoleae</taxon>
        <taxon>Sphenostylis</taxon>
    </lineage>
</organism>
<dbReference type="Gramene" id="rna-AYBTSS11_LOCUS16772">
    <property type="protein sequence ID" value="CAJ1956644.1"/>
    <property type="gene ID" value="gene-AYBTSS11_LOCUS16772"/>
</dbReference>
<evidence type="ECO:0000256" key="3">
    <source>
        <dbReference type="ARBA" id="ARBA00023136"/>
    </source>
</evidence>
<keyword evidence="3 4" id="KW-0472">Membrane</keyword>
<protein>
    <recommendedName>
        <fullName evidence="4">Prohibitin</fullName>
    </recommendedName>
</protein>
<evidence type="ECO:0000256" key="1">
    <source>
        <dbReference type="ARBA" id="ARBA00004370"/>
    </source>
</evidence>
<comment type="similarity">
    <text evidence="2 4">Belongs to the prohibitin family.</text>
</comment>
<evidence type="ECO:0000313" key="5">
    <source>
        <dbReference type="EMBL" id="CAJ1956644.1"/>
    </source>
</evidence>
<accession>A0AA86SS92</accession>
<evidence type="ECO:0000256" key="4">
    <source>
        <dbReference type="RuleBase" id="RU366048"/>
    </source>
</evidence>
<dbReference type="AlphaFoldDB" id="A0AA86SS92"/>
<keyword evidence="4" id="KW-1133">Transmembrane helix</keyword>